<dbReference type="InterPro" id="IPR040624">
    <property type="entry name" value="HalOD1"/>
</dbReference>
<keyword evidence="3" id="KW-1185">Reference proteome</keyword>
<dbReference type="AlphaFoldDB" id="A0A3N6P5R2"/>
<feature type="domain" description="Halobacterial output" evidence="1">
    <location>
        <begin position="4"/>
        <end position="70"/>
    </location>
</feature>
<gene>
    <name evidence="2" type="ORF">EA473_19590</name>
</gene>
<dbReference type="Proteomes" id="UP000282323">
    <property type="component" value="Unassembled WGS sequence"/>
</dbReference>
<evidence type="ECO:0000259" key="1">
    <source>
        <dbReference type="Pfam" id="PF18545"/>
    </source>
</evidence>
<sequence>MCRTIIWAIAAVSGQSPEELPPLYSAIDPGALENVFQPRSEGKPRTHGRVSFTYNGFDIDVFASGRIRIDVSELDAETIQSRSRS</sequence>
<organism evidence="2 3">
    <name type="scientific">Natrarchaeobius chitinivorans</name>
    <dbReference type="NCBI Taxonomy" id="1679083"/>
    <lineage>
        <taxon>Archaea</taxon>
        <taxon>Methanobacteriati</taxon>
        <taxon>Methanobacteriota</taxon>
        <taxon>Stenosarchaea group</taxon>
        <taxon>Halobacteria</taxon>
        <taxon>Halobacteriales</taxon>
        <taxon>Natrialbaceae</taxon>
        <taxon>Natrarchaeobius</taxon>
    </lineage>
</organism>
<comment type="caution">
    <text evidence="2">The sequence shown here is derived from an EMBL/GenBank/DDBJ whole genome shotgun (WGS) entry which is preliminary data.</text>
</comment>
<dbReference type="Pfam" id="PF18545">
    <property type="entry name" value="HalOD1"/>
    <property type="match status" value="1"/>
</dbReference>
<evidence type="ECO:0000313" key="3">
    <source>
        <dbReference type="Proteomes" id="UP000282323"/>
    </source>
</evidence>
<protein>
    <recommendedName>
        <fullName evidence="1">Halobacterial output domain-containing protein</fullName>
    </recommendedName>
</protein>
<dbReference type="EMBL" id="REGA01000022">
    <property type="protein sequence ID" value="RQG90995.1"/>
    <property type="molecule type" value="Genomic_DNA"/>
</dbReference>
<evidence type="ECO:0000313" key="2">
    <source>
        <dbReference type="EMBL" id="RQG90995.1"/>
    </source>
</evidence>
<accession>A0A3N6P5R2</accession>
<name>A0A3N6P5R2_NATCH</name>
<reference evidence="2 3" key="1">
    <citation type="submission" date="2018-10" db="EMBL/GenBank/DDBJ databases">
        <title>Natrarchaeobius chitinivorans gen. nov., sp. nov., and Natrarchaeobius haloalkaliphilus sp. nov., alkaliphilic, chitin-utilizing haloarchaea from hypersaline alkaline lakes.</title>
        <authorList>
            <person name="Sorokin D.Y."/>
            <person name="Elcheninov A.G."/>
            <person name="Kostrikina N.A."/>
            <person name="Bale N.J."/>
            <person name="Sinninghe Damste J.S."/>
            <person name="Khijniak T.V."/>
            <person name="Kublanov I.V."/>
            <person name="Toshchakov S.V."/>
        </authorList>
    </citation>
    <scope>NUCLEOTIDE SEQUENCE [LARGE SCALE GENOMIC DNA]</scope>
    <source>
        <strain evidence="2 3">AArcht4T</strain>
    </source>
</reference>
<proteinExistence type="predicted"/>